<accession>A0A7Z7FLA4</accession>
<evidence type="ECO:0000313" key="4">
    <source>
        <dbReference type="EMBL" id="SDI50383.1"/>
    </source>
</evidence>
<protein>
    <submittedName>
        <fullName evidence="4">Cytosine/adenosine deaminase</fullName>
    </submittedName>
</protein>
<dbReference type="EMBL" id="FNDI01000018">
    <property type="protein sequence ID" value="SDI50383.1"/>
    <property type="molecule type" value="Genomic_DNA"/>
</dbReference>
<name>A0A7Z7FLA4_9BURK</name>
<dbReference type="PANTHER" id="PTHR43794">
    <property type="entry name" value="AMINOHYDROLASE SSNA-RELATED"/>
    <property type="match status" value="1"/>
</dbReference>
<evidence type="ECO:0000313" key="5">
    <source>
        <dbReference type="Proteomes" id="UP000198900"/>
    </source>
</evidence>
<dbReference type="InterPro" id="IPR050287">
    <property type="entry name" value="MTA/SAH_deaminase"/>
</dbReference>
<proteinExistence type="inferred from homology"/>
<evidence type="ECO:0000256" key="1">
    <source>
        <dbReference type="ARBA" id="ARBA00006745"/>
    </source>
</evidence>
<dbReference type="GO" id="GO:0016810">
    <property type="term" value="F:hydrolase activity, acting on carbon-nitrogen (but not peptide) bonds"/>
    <property type="evidence" value="ECO:0007669"/>
    <property type="project" value="InterPro"/>
</dbReference>
<feature type="domain" description="Amidohydrolase-related" evidence="3">
    <location>
        <begin position="53"/>
        <end position="413"/>
    </location>
</feature>
<dbReference type="SUPFAM" id="SSF51338">
    <property type="entry name" value="Composite domain of metallo-dependent hydrolases"/>
    <property type="match status" value="1"/>
</dbReference>
<dbReference type="Pfam" id="PF01979">
    <property type="entry name" value="Amidohydro_1"/>
    <property type="match status" value="1"/>
</dbReference>
<dbReference type="InterPro" id="IPR011059">
    <property type="entry name" value="Metal-dep_hydrolase_composite"/>
</dbReference>
<dbReference type="Gene3D" id="2.30.40.10">
    <property type="entry name" value="Urease, subunit C, domain 1"/>
    <property type="match status" value="1"/>
</dbReference>
<keyword evidence="5" id="KW-1185">Reference proteome</keyword>
<dbReference type="RefSeq" id="WP_091783812.1">
    <property type="nucleotide sequence ID" value="NZ_FNDI01000018.1"/>
</dbReference>
<sequence>MTRILIKNAQIVSMDDEVGDFQGDILIDGSRIAAVGHALDAPDAAIVDASDCIAIPGLVNAHLHTWQAGLRTIASNWTLPEYFRWVHAGLAALFTPEDIRIATLAGALNQLENGTTTLVDWCHNNPTPAHTDAGIAGLLQAGIRATFMHGSPKPSPVPGQRPFWEVPHPRDEVIRLKSELDGNDSLVSLGLAILGPHYSTLEVAFEDFELAREFGLVASMHQGGGVARSPDGWRHLEQAGLLGKRINIVHGNDLGADQLQRFVRAGVTFTVTGESEMVSGHGHPIVGRLRDLGVRPSLGSDIECAVSGDMLTAARITLSHQRALDNVAARQAGTLGGKSQARTRDALAWITIEGARMLGLEALVGSISPGKQADLVLISTASLNMQPVHDPVSAVILHANQSNITSVMVAGQWRKRGGKLLYDDVNGVIEALRLSGKRILGAVGIQGSDLE</sequence>
<evidence type="ECO:0000259" key="3">
    <source>
        <dbReference type="Pfam" id="PF01979"/>
    </source>
</evidence>
<comment type="similarity">
    <text evidence="1">Belongs to the metallo-dependent hydrolases superfamily. ATZ/TRZ family.</text>
</comment>
<dbReference type="Gene3D" id="3.20.20.140">
    <property type="entry name" value="Metal-dependent hydrolases"/>
    <property type="match status" value="1"/>
</dbReference>
<comment type="caution">
    <text evidence="4">The sequence shown here is derived from an EMBL/GenBank/DDBJ whole genome shotgun (WGS) entry which is preliminary data.</text>
</comment>
<keyword evidence="2" id="KW-0378">Hydrolase</keyword>
<dbReference type="Proteomes" id="UP000198900">
    <property type="component" value="Unassembled WGS sequence"/>
</dbReference>
<dbReference type="NCBIfam" id="NF006056">
    <property type="entry name" value="PRK08204.1"/>
    <property type="match status" value="1"/>
</dbReference>
<dbReference type="PANTHER" id="PTHR43794:SF11">
    <property type="entry name" value="AMIDOHYDROLASE-RELATED DOMAIN-CONTAINING PROTEIN"/>
    <property type="match status" value="1"/>
</dbReference>
<dbReference type="AlphaFoldDB" id="A0A7Z7FLA4"/>
<organism evidence="4 5">
    <name type="scientific">Paraburkholderia steynii</name>
    <dbReference type="NCBI Taxonomy" id="1245441"/>
    <lineage>
        <taxon>Bacteria</taxon>
        <taxon>Pseudomonadati</taxon>
        <taxon>Pseudomonadota</taxon>
        <taxon>Betaproteobacteria</taxon>
        <taxon>Burkholderiales</taxon>
        <taxon>Burkholderiaceae</taxon>
        <taxon>Paraburkholderia</taxon>
    </lineage>
</organism>
<dbReference type="InterPro" id="IPR032466">
    <property type="entry name" value="Metal_Hydrolase"/>
</dbReference>
<reference evidence="4" key="1">
    <citation type="submission" date="2016-10" db="EMBL/GenBank/DDBJ databases">
        <authorList>
            <person name="Varghese N."/>
            <person name="Submissions S."/>
        </authorList>
    </citation>
    <scope>NUCLEOTIDE SEQUENCE [LARGE SCALE GENOMIC DNA]</scope>
    <source>
        <strain evidence="4">YR281</strain>
    </source>
</reference>
<gene>
    <name evidence="4" type="ORF">SAMN04487926_11847</name>
</gene>
<evidence type="ECO:0000256" key="2">
    <source>
        <dbReference type="ARBA" id="ARBA00022801"/>
    </source>
</evidence>
<dbReference type="InterPro" id="IPR006680">
    <property type="entry name" value="Amidohydro-rel"/>
</dbReference>
<dbReference type="SUPFAM" id="SSF51556">
    <property type="entry name" value="Metallo-dependent hydrolases"/>
    <property type="match status" value="1"/>
</dbReference>